<dbReference type="InterPro" id="IPR036465">
    <property type="entry name" value="vWFA_dom_sf"/>
</dbReference>
<evidence type="ECO:0000313" key="2">
    <source>
        <dbReference type="EMBL" id="KHD07653.1"/>
    </source>
</evidence>
<dbReference type="SUPFAM" id="SSF53300">
    <property type="entry name" value="vWA-like"/>
    <property type="match status" value="1"/>
</dbReference>
<gene>
    <name evidence="2" type="ORF">PN36_03975</name>
</gene>
<dbReference type="EMBL" id="JSZA02000011">
    <property type="protein sequence ID" value="KHD07653.1"/>
    <property type="molecule type" value="Genomic_DNA"/>
</dbReference>
<dbReference type="CDD" id="cd00198">
    <property type="entry name" value="vWFA"/>
    <property type="match status" value="1"/>
</dbReference>
<dbReference type="AlphaFoldDB" id="A0A0A6PAC8"/>
<comment type="caution">
    <text evidence="2">The sequence shown here is derived from an EMBL/GenBank/DDBJ whole genome shotgun (WGS) entry which is preliminary data.</text>
</comment>
<evidence type="ECO:0000313" key="3">
    <source>
        <dbReference type="Proteomes" id="UP000030428"/>
    </source>
</evidence>
<dbReference type="InterPro" id="IPR002035">
    <property type="entry name" value="VWF_A"/>
</dbReference>
<proteinExistence type="predicted"/>
<dbReference type="Gene3D" id="3.40.50.410">
    <property type="entry name" value="von Willebrand factor, type A domain"/>
    <property type="match status" value="1"/>
</dbReference>
<evidence type="ECO:0000259" key="1">
    <source>
        <dbReference type="PROSITE" id="PS50234"/>
    </source>
</evidence>
<dbReference type="PROSITE" id="PS50234">
    <property type="entry name" value="VWFA"/>
    <property type="match status" value="1"/>
</dbReference>
<sequence length="221" mass="23669">MSKYTDDFILDDAPTIPQIFNQLGILVLDGSGSMSAITEGTITKADAVNLAVRELLTRFIASKNRKDFSMAVVTFDHEAIVHTPITRVADDNGDTIDDNADYNPTEKHGGGTDILKALKQAQSLAEQFLNNAPADGVPPSVIIVVMSDGISQSDPIPAANDIKKNENISICSTLFAEKGGANALAEKILRNIASSPAHYKTVYDAETLRKFFIASVSSGKI</sequence>
<dbReference type="SMART" id="SM00327">
    <property type="entry name" value="VWA"/>
    <property type="match status" value="1"/>
</dbReference>
<organism evidence="2 3">
    <name type="scientific">Candidatus Thiomargarita nelsonii</name>
    <dbReference type="NCBI Taxonomy" id="1003181"/>
    <lineage>
        <taxon>Bacteria</taxon>
        <taxon>Pseudomonadati</taxon>
        <taxon>Pseudomonadota</taxon>
        <taxon>Gammaproteobacteria</taxon>
        <taxon>Thiotrichales</taxon>
        <taxon>Thiotrichaceae</taxon>
        <taxon>Thiomargarita</taxon>
    </lineage>
</organism>
<name>A0A0A6PAC8_9GAMM</name>
<keyword evidence="3" id="KW-1185">Reference proteome</keyword>
<reference evidence="2 3" key="1">
    <citation type="journal article" date="2016" name="Front. Microbiol.">
        <title>Single-Cell (Meta-)Genomics of a Dimorphic Candidatus Thiomargarita nelsonii Reveals Genomic Plasticity.</title>
        <authorList>
            <person name="Flood B.E."/>
            <person name="Fliss P."/>
            <person name="Jones D.S."/>
            <person name="Dick G.J."/>
            <person name="Jain S."/>
            <person name="Kaster A.K."/>
            <person name="Winkel M."/>
            <person name="Mussmann M."/>
            <person name="Bailey J."/>
        </authorList>
    </citation>
    <scope>NUCLEOTIDE SEQUENCE [LARGE SCALE GENOMIC DNA]</scope>
    <source>
        <strain evidence="2">Hydrate Ridge</strain>
    </source>
</reference>
<dbReference type="Pfam" id="PF00092">
    <property type="entry name" value="VWA"/>
    <property type="match status" value="1"/>
</dbReference>
<feature type="domain" description="VWFA" evidence="1">
    <location>
        <begin position="25"/>
        <end position="216"/>
    </location>
</feature>
<dbReference type="Proteomes" id="UP000030428">
    <property type="component" value="Unassembled WGS sequence"/>
</dbReference>
<protein>
    <recommendedName>
        <fullName evidence="1">VWFA domain-containing protein</fullName>
    </recommendedName>
</protein>
<accession>A0A0A6PAC8</accession>